<feature type="transmembrane region" description="Helical" evidence="1">
    <location>
        <begin position="100"/>
        <end position="128"/>
    </location>
</feature>
<keyword evidence="1" id="KW-0472">Membrane</keyword>
<proteinExistence type="predicted"/>
<feature type="transmembrane region" description="Helical" evidence="1">
    <location>
        <begin position="134"/>
        <end position="156"/>
    </location>
</feature>
<dbReference type="Proteomes" id="UP001597512">
    <property type="component" value="Unassembled WGS sequence"/>
</dbReference>
<sequence>MNRTAAFLLGPELVWLLLLATAGIFVSANQPLTGAGRGTLVLMKLFLPSVGVMLAFVPLFWAPGSQSWFLGRIVFASLVGVVGLVYFLSRAASYDDSRNVGLILGFVGFVFIGWTVLALMGGVATLFLLSHWPFLLVLTWILVLFALYMIALWIIWTFNIGSGKALGG</sequence>
<keyword evidence="3" id="KW-1185">Reference proteome</keyword>
<feature type="transmembrane region" description="Helical" evidence="1">
    <location>
        <begin position="68"/>
        <end position="88"/>
    </location>
</feature>
<feature type="transmembrane region" description="Helical" evidence="1">
    <location>
        <begin position="40"/>
        <end position="62"/>
    </location>
</feature>
<gene>
    <name evidence="2" type="ORF">ACFS25_20235</name>
</gene>
<keyword evidence="1" id="KW-1133">Transmembrane helix</keyword>
<keyword evidence="1" id="KW-0812">Transmembrane</keyword>
<dbReference type="EMBL" id="JBHUOM010000021">
    <property type="protein sequence ID" value="MFD2936123.1"/>
    <property type="molecule type" value="Genomic_DNA"/>
</dbReference>
<name>A0ABW6ANY1_9BACT</name>
<accession>A0ABW6ANY1</accession>
<organism evidence="2 3">
    <name type="scientific">Spirosoma flavum</name>
    <dbReference type="NCBI Taxonomy" id="2048557"/>
    <lineage>
        <taxon>Bacteria</taxon>
        <taxon>Pseudomonadati</taxon>
        <taxon>Bacteroidota</taxon>
        <taxon>Cytophagia</taxon>
        <taxon>Cytophagales</taxon>
        <taxon>Cytophagaceae</taxon>
        <taxon>Spirosoma</taxon>
    </lineage>
</organism>
<evidence type="ECO:0000256" key="1">
    <source>
        <dbReference type="SAM" id="Phobius"/>
    </source>
</evidence>
<protein>
    <submittedName>
        <fullName evidence="2">Uncharacterized protein</fullName>
    </submittedName>
</protein>
<evidence type="ECO:0000313" key="2">
    <source>
        <dbReference type="EMBL" id="MFD2936123.1"/>
    </source>
</evidence>
<dbReference type="RefSeq" id="WP_381504646.1">
    <property type="nucleotide sequence ID" value="NZ_JBHUOM010000021.1"/>
</dbReference>
<evidence type="ECO:0000313" key="3">
    <source>
        <dbReference type="Proteomes" id="UP001597512"/>
    </source>
</evidence>
<feature type="transmembrane region" description="Helical" evidence="1">
    <location>
        <begin position="6"/>
        <end position="28"/>
    </location>
</feature>
<reference evidence="3" key="1">
    <citation type="journal article" date="2019" name="Int. J. Syst. Evol. Microbiol.">
        <title>The Global Catalogue of Microorganisms (GCM) 10K type strain sequencing project: providing services to taxonomists for standard genome sequencing and annotation.</title>
        <authorList>
            <consortium name="The Broad Institute Genomics Platform"/>
            <consortium name="The Broad Institute Genome Sequencing Center for Infectious Disease"/>
            <person name="Wu L."/>
            <person name="Ma J."/>
        </authorList>
    </citation>
    <scope>NUCLEOTIDE SEQUENCE [LARGE SCALE GENOMIC DNA]</scope>
    <source>
        <strain evidence="3">KCTC 52490</strain>
    </source>
</reference>
<comment type="caution">
    <text evidence="2">The sequence shown here is derived from an EMBL/GenBank/DDBJ whole genome shotgun (WGS) entry which is preliminary data.</text>
</comment>